<dbReference type="InterPro" id="IPR010194">
    <property type="entry name" value="Anti-sigma_F"/>
</dbReference>
<comment type="caution">
    <text evidence="9">The sequence shown here is derived from an EMBL/GenBank/DDBJ whole genome shotgun (WGS) entry which is preliminary data.</text>
</comment>
<dbReference type="GO" id="GO:0030436">
    <property type="term" value="P:asexual sporulation"/>
    <property type="evidence" value="ECO:0007669"/>
    <property type="project" value="UniProtKB-UniRule"/>
</dbReference>
<dbReference type="NCBIfam" id="TIGR01925">
    <property type="entry name" value="spIIAB"/>
    <property type="match status" value="1"/>
</dbReference>
<evidence type="ECO:0000256" key="1">
    <source>
        <dbReference type="ARBA" id="ARBA00022527"/>
    </source>
</evidence>
<feature type="domain" description="Histidine kinase/HSP90-like ATPase" evidence="8">
    <location>
        <begin position="31"/>
        <end position="135"/>
    </location>
</feature>
<evidence type="ECO:0000313" key="9">
    <source>
        <dbReference type="EMBL" id="HJC48208.1"/>
    </source>
</evidence>
<evidence type="ECO:0000256" key="2">
    <source>
        <dbReference type="ARBA" id="ARBA00022679"/>
    </source>
</evidence>
<organism evidence="9 10">
    <name type="scientific">Candidatus Lachnoclostridium pullistercoris</name>
    <dbReference type="NCBI Taxonomy" id="2838632"/>
    <lineage>
        <taxon>Bacteria</taxon>
        <taxon>Bacillati</taxon>
        <taxon>Bacillota</taxon>
        <taxon>Clostridia</taxon>
        <taxon>Lachnospirales</taxon>
        <taxon>Lachnospiraceae</taxon>
    </lineage>
</organism>
<dbReference type="EMBL" id="DWWL01000058">
    <property type="protein sequence ID" value="HJC48208.1"/>
    <property type="molecule type" value="Genomic_DNA"/>
</dbReference>
<keyword evidence="1 7" id="KW-0723">Serine/threonine-protein kinase</keyword>
<comment type="catalytic activity">
    <reaction evidence="7">
        <text>L-threonyl-[protein] + ATP = O-phospho-L-threonyl-[protein] + ADP + H(+)</text>
        <dbReference type="Rhea" id="RHEA:46608"/>
        <dbReference type="Rhea" id="RHEA-COMP:11060"/>
        <dbReference type="Rhea" id="RHEA-COMP:11605"/>
        <dbReference type="ChEBI" id="CHEBI:15378"/>
        <dbReference type="ChEBI" id="CHEBI:30013"/>
        <dbReference type="ChEBI" id="CHEBI:30616"/>
        <dbReference type="ChEBI" id="CHEBI:61977"/>
        <dbReference type="ChEBI" id="CHEBI:456216"/>
        <dbReference type="EC" id="2.7.11.1"/>
    </reaction>
</comment>
<dbReference type="GO" id="GO:0004674">
    <property type="term" value="F:protein serine/threonine kinase activity"/>
    <property type="evidence" value="ECO:0007669"/>
    <property type="project" value="UniProtKB-KW"/>
</dbReference>
<evidence type="ECO:0000256" key="6">
    <source>
        <dbReference type="ARBA" id="ARBA00022969"/>
    </source>
</evidence>
<keyword evidence="6 7" id="KW-0749">Sporulation</keyword>
<sequence>MRLEMDSLSENEEFARVVVAVFFSRLNPTLEEIDDVKTAVSEAVTNAVIHGYQGKEGIITVRASICGRELTVEVADRGTGIADVKKAMEPMFTTDPSGERSGMGFSFMEAFMDEVTVVSAPGEGTAVTMKKRAGE</sequence>
<dbReference type="Pfam" id="PF13581">
    <property type="entry name" value="HATPase_c_2"/>
    <property type="match status" value="1"/>
</dbReference>
<keyword evidence="5 7" id="KW-0067">ATP-binding</keyword>
<comment type="catalytic activity">
    <reaction evidence="7">
        <text>L-seryl-[protein] + ATP = O-phospho-L-seryl-[protein] + ADP + H(+)</text>
        <dbReference type="Rhea" id="RHEA:17989"/>
        <dbReference type="Rhea" id="RHEA-COMP:9863"/>
        <dbReference type="Rhea" id="RHEA-COMP:11604"/>
        <dbReference type="ChEBI" id="CHEBI:15378"/>
        <dbReference type="ChEBI" id="CHEBI:29999"/>
        <dbReference type="ChEBI" id="CHEBI:30616"/>
        <dbReference type="ChEBI" id="CHEBI:83421"/>
        <dbReference type="ChEBI" id="CHEBI:456216"/>
        <dbReference type="EC" id="2.7.11.1"/>
    </reaction>
</comment>
<dbReference type="GO" id="GO:0030435">
    <property type="term" value="P:sporulation resulting in formation of a cellular spore"/>
    <property type="evidence" value="ECO:0007669"/>
    <property type="project" value="UniProtKB-KW"/>
</dbReference>
<keyword evidence="4 7" id="KW-0418">Kinase</keyword>
<dbReference type="HAMAP" id="MF_00637">
    <property type="entry name" value="Anti_sigma_F"/>
    <property type="match status" value="1"/>
</dbReference>
<dbReference type="SMART" id="SM00387">
    <property type="entry name" value="HATPase_c"/>
    <property type="match status" value="1"/>
</dbReference>
<dbReference type="PANTHER" id="PTHR35526:SF3">
    <property type="entry name" value="ANTI-SIGMA-F FACTOR RSBW"/>
    <property type="match status" value="1"/>
</dbReference>
<dbReference type="AlphaFoldDB" id="A0A9D2T5W7"/>
<evidence type="ECO:0000259" key="8">
    <source>
        <dbReference type="SMART" id="SM00387"/>
    </source>
</evidence>
<protein>
    <recommendedName>
        <fullName evidence="7">Anti-sigma F factor</fullName>
        <ecNumber evidence="7">2.7.11.1</ecNumber>
    </recommendedName>
    <alternativeName>
        <fullName evidence="7">Stage II sporulation protein AB</fullName>
    </alternativeName>
</protein>
<comment type="similarity">
    <text evidence="7">Belongs to the anti-sigma-factor family.</text>
</comment>
<dbReference type="GO" id="GO:0042174">
    <property type="term" value="P:negative regulation of sporulation resulting in formation of a cellular spore"/>
    <property type="evidence" value="ECO:0007669"/>
    <property type="project" value="InterPro"/>
</dbReference>
<gene>
    <name evidence="7 9" type="primary">spoIIAB</name>
    <name evidence="9" type="ORF">IAA04_09175</name>
</gene>
<dbReference type="InterPro" id="IPR036890">
    <property type="entry name" value="HATPase_C_sf"/>
</dbReference>
<evidence type="ECO:0000256" key="5">
    <source>
        <dbReference type="ARBA" id="ARBA00022840"/>
    </source>
</evidence>
<evidence type="ECO:0000313" key="10">
    <source>
        <dbReference type="Proteomes" id="UP000823883"/>
    </source>
</evidence>
<dbReference type="EC" id="2.7.11.1" evidence="7"/>
<evidence type="ECO:0000256" key="7">
    <source>
        <dbReference type="HAMAP-Rule" id="MF_00637"/>
    </source>
</evidence>
<keyword evidence="3 7" id="KW-0547">Nucleotide-binding</keyword>
<dbReference type="InterPro" id="IPR003594">
    <property type="entry name" value="HATPase_dom"/>
</dbReference>
<evidence type="ECO:0000256" key="4">
    <source>
        <dbReference type="ARBA" id="ARBA00022777"/>
    </source>
</evidence>
<dbReference type="Gene3D" id="3.30.565.10">
    <property type="entry name" value="Histidine kinase-like ATPase, C-terminal domain"/>
    <property type="match status" value="1"/>
</dbReference>
<dbReference type="SUPFAM" id="SSF55874">
    <property type="entry name" value="ATPase domain of HSP90 chaperone/DNA topoisomerase II/histidine kinase"/>
    <property type="match status" value="1"/>
</dbReference>
<accession>A0A9D2T5W7</accession>
<evidence type="ECO:0000256" key="3">
    <source>
        <dbReference type="ARBA" id="ARBA00022741"/>
    </source>
</evidence>
<dbReference type="InterPro" id="IPR050267">
    <property type="entry name" value="Anti-sigma-factor_SerPK"/>
</dbReference>
<proteinExistence type="inferred from homology"/>
<comment type="function">
    <text evidence="7">Binds to sigma F and blocks its ability to form an RNA polymerase holoenzyme (E-sigma F). Phosphorylates SpoIIAA on a serine residue. This phosphorylation may enable SpoIIAA to act as an anti-anti-sigma factor that counteracts SpoIIAB and thus releases sigma F from inhibition.</text>
</comment>
<dbReference type="Proteomes" id="UP000823883">
    <property type="component" value="Unassembled WGS sequence"/>
</dbReference>
<reference evidence="9" key="2">
    <citation type="submission" date="2021-04" db="EMBL/GenBank/DDBJ databases">
        <authorList>
            <person name="Gilroy R."/>
        </authorList>
    </citation>
    <scope>NUCLEOTIDE SEQUENCE</scope>
    <source>
        <strain evidence="9">CHK183-5548</strain>
    </source>
</reference>
<dbReference type="PANTHER" id="PTHR35526">
    <property type="entry name" value="ANTI-SIGMA-F FACTOR RSBW-RELATED"/>
    <property type="match status" value="1"/>
</dbReference>
<keyword evidence="2 7" id="KW-0808">Transferase</keyword>
<dbReference type="GO" id="GO:0005524">
    <property type="term" value="F:ATP binding"/>
    <property type="evidence" value="ECO:0007669"/>
    <property type="project" value="UniProtKB-KW"/>
</dbReference>
<dbReference type="GO" id="GO:0016989">
    <property type="term" value="F:sigma factor antagonist activity"/>
    <property type="evidence" value="ECO:0007669"/>
    <property type="project" value="InterPro"/>
</dbReference>
<name>A0A9D2T5W7_9FIRM</name>
<reference evidence="9" key="1">
    <citation type="journal article" date="2021" name="PeerJ">
        <title>Extensive microbial diversity within the chicken gut microbiome revealed by metagenomics and culture.</title>
        <authorList>
            <person name="Gilroy R."/>
            <person name="Ravi A."/>
            <person name="Getino M."/>
            <person name="Pursley I."/>
            <person name="Horton D.L."/>
            <person name="Alikhan N.F."/>
            <person name="Baker D."/>
            <person name="Gharbi K."/>
            <person name="Hall N."/>
            <person name="Watson M."/>
            <person name="Adriaenssens E.M."/>
            <person name="Foster-Nyarko E."/>
            <person name="Jarju S."/>
            <person name="Secka A."/>
            <person name="Antonio M."/>
            <person name="Oren A."/>
            <person name="Chaudhuri R.R."/>
            <person name="La Ragione R."/>
            <person name="Hildebrand F."/>
            <person name="Pallen M.J."/>
        </authorList>
    </citation>
    <scope>NUCLEOTIDE SEQUENCE</scope>
    <source>
        <strain evidence="9">CHK183-5548</strain>
    </source>
</reference>